<dbReference type="PROSITE" id="PS01031">
    <property type="entry name" value="SHSP"/>
    <property type="match status" value="1"/>
</dbReference>
<evidence type="ECO:0000313" key="7">
    <source>
        <dbReference type="EMBL" id="KAI7730225.1"/>
    </source>
</evidence>
<name>A0AAD5G625_AMBAR</name>
<reference evidence="7" key="1">
    <citation type="submission" date="2022-06" db="EMBL/GenBank/DDBJ databases">
        <title>Uncovering the hologenomic basis of an extraordinary plant invasion.</title>
        <authorList>
            <person name="Bieker V.C."/>
            <person name="Martin M.D."/>
            <person name="Gilbert T."/>
            <person name="Hodgins K."/>
            <person name="Battlay P."/>
            <person name="Petersen B."/>
            <person name="Wilson J."/>
        </authorList>
    </citation>
    <scope>NUCLEOTIDE SEQUENCE</scope>
    <source>
        <strain evidence="7">AA19_3_7</strain>
        <tissue evidence="7">Leaf</tissue>
    </source>
</reference>
<accession>A0AAD5G625</accession>
<keyword evidence="2" id="KW-0346">Stress response</keyword>
<gene>
    <name evidence="7" type="ORF">M8C21_023062</name>
</gene>
<comment type="caution">
    <text evidence="7">The sequence shown here is derived from an EMBL/GenBank/DDBJ whole genome shotgun (WGS) entry which is preliminary data.</text>
</comment>
<dbReference type="Pfam" id="PF00011">
    <property type="entry name" value="HSP20"/>
    <property type="match status" value="1"/>
</dbReference>
<feature type="region of interest" description="Disordered" evidence="5">
    <location>
        <begin position="169"/>
        <end position="188"/>
    </location>
</feature>
<dbReference type="PANTHER" id="PTHR46991">
    <property type="entry name" value="23.5 KDA HEAT SHOCK PROTEIN, MITOCHONDRIAL"/>
    <property type="match status" value="1"/>
</dbReference>
<feature type="domain" description="SHSP" evidence="6">
    <location>
        <begin position="124"/>
        <end position="232"/>
    </location>
</feature>
<dbReference type="CDD" id="cd06464">
    <property type="entry name" value="ACD_sHsps-like"/>
    <property type="match status" value="1"/>
</dbReference>
<evidence type="ECO:0000256" key="1">
    <source>
        <dbReference type="ARBA" id="ARBA00022946"/>
    </source>
</evidence>
<dbReference type="SUPFAM" id="SSF49764">
    <property type="entry name" value="HSP20-like chaperones"/>
    <property type="match status" value="1"/>
</dbReference>
<keyword evidence="8" id="KW-1185">Reference proteome</keyword>
<evidence type="ECO:0000259" key="6">
    <source>
        <dbReference type="PROSITE" id="PS01031"/>
    </source>
</evidence>
<organism evidence="7 8">
    <name type="scientific">Ambrosia artemisiifolia</name>
    <name type="common">Common ragweed</name>
    <dbReference type="NCBI Taxonomy" id="4212"/>
    <lineage>
        <taxon>Eukaryota</taxon>
        <taxon>Viridiplantae</taxon>
        <taxon>Streptophyta</taxon>
        <taxon>Embryophyta</taxon>
        <taxon>Tracheophyta</taxon>
        <taxon>Spermatophyta</taxon>
        <taxon>Magnoliopsida</taxon>
        <taxon>eudicotyledons</taxon>
        <taxon>Gunneridae</taxon>
        <taxon>Pentapetalae</taxon>
        <taxon>asterids</taxon>
        <taxon>campanulids</taxon>
        <taxon>Asterales</taxon>
        <taxon>Asteraceae</taxon>
        <taxon>Asteroideae</taxon>
        <taxon>Heliantheae alliance</taxon>
        <taxon>Heliantheae</taxon>
        <taxon>Ambrosia</taxon>
    </lineage>
</organism>
<dbReference type="PANTHER" id="PTHR46991:SF11">
    <property type="entry name" value="SMALL HEAT SHOCK PROTEIN HSPF"/>
    <property type="match status" value="1"/>
</dbReference>
<dbReference type="AlphaFoldDB" id="A0AAD5G625"/>
<sequence length="232" mass="26358">LTIILKLSKQNKSSLTFSIMATSIVLKRANLFNKLFAPIRSISATPSIQRSFNTNASQVTAYEDFNRSVDDNRRPDSSVSRRRDTDFFSDMFDPISQTRSLSQIFNMMDRFMENPFMTSSPGGGLGLGGRRGWDAKETDDSLSLRFDMPGLDKDNVKISVEQNTLIIKAEAGKESEENDDEPPRRYSSRIDLPVDAYKLDEIKAEMKNGVLKIMVPKVKTEERKNVWEVEVK</sequence>
<protein>
    <recommendedName>
        <fullName evidence="6">SHSP domain-containing protein</fullName>
    </recommendedName>
</protein>
<evidence type="ECO:0000256" key="4">
    <source>
        <dbReference type="RuleBase" id="RU003616"/>
    </source>
</evidence>
<dbReference type="EMBL" id="JAMZMK010010821">
    <property type="protein sequence ID" value="KAI7730225.1"/>
    <property type="molecule type" value="Genomic_DNA"/>
</dbReference>
<evidence type="ECO:0000313" key="8">
    <source>
        <dbReference type="Proteomes" id="UP001206925"/>
    </source>
</evidence>
<evidence type="ECO:0000256" key="5">
    <source>
        <dbReference type="SAM" id="MobiDB-lite"/>
    </source>
</evidence>
<dbReference type="Proteomes" id="UP001206925">
    <property type="component" value="Unassembled WGS sequence"/>
</dbReference>
<dbReference type="InterPro" id="IPR002068">
    <property type="entry name" value="A-crystallin/Hsp20_dom"/>
</dbReference>
<comment type="similarity">
    <text evidence="3 4">Belongs to the small heat shock protein (HSP20) family.</text>
</comment>
<evidence type="ECO:0000256" key="2">
    <source>
        <dbReference type="ARBA" id="ARBA00023016"/>
    </source>
</evidence>
<feature type="non-terminal residue" evidence="7">
    <location>
        <position position="1"/>
    </location>
</feature>
<evidence type="ECO:0000256" key="3">
    <source>
        <dbReference type="PROSITE-ProRule" id="PRU00285"/>
    </source>
</evidence>
<proteinExistence type="inferred from homology"/>
<dbReference type="Gene3D" id="2.60.40.790">
    <property type="match status" value="1"/>
</dbReference>
<dbReference type="InterPro" id="IPR008978">
    <property type="entry name" value="HSP20-like_chaperone"/>
</dbReference>
<keyword evidence="1" id="KW-0809">Transit peptide</keyword>
<dbReference type="InterPro" id="IPR044656">
    <property type="entry name" value="HSP14.7/HSP23.5/HSP23.6-like"/>
</dbReference>